<feature type="region of interest" description="Disordered" evidence="1">
    <location>
        <begin position="604"/>
        <end position="638"/>
    </location>
</feature>
<feature type="compositionally biased region" description="Basic and acidic residues" evidence="1">
    <location>
        <begin position="167"/>
        <end position="190"/>
    </location>
</feature>
<sequence length="782" mass="80625">MYEYVRRQQELQPSAFTSKAFQWMSGGGGNSSGSSPREASWARLYARNMAVDPLACSSSSIFAGPPGASRHGTLSILQRSAASLSQHPAVLALRRTRQSSDVVSRPPSGVASAFWPRRRGFTAPPGAQAPLFGTTTPRRAPRIVPSAGEAVQAEPGHAGGDSGHSAGDLDRRGGDSDLRGGAGDSDRSSADRGGGGDVGANHSSADRRDSEAEHPSPPIGAAILPHHAARAGAQPAGRAAAASPSPPPAPQLQSSFSPPVSPRSRTICHRVRELMRRTRTAKQGAPSRPPPRARGGLPLTIASMLCVAGRPSSDGAAQSAPAPGGGSAAATPAPLPPPPRAAPGPRVLPRSPLANAAVLDDDDSDSDAQRGGGQAAGSRPTARSLSSSDEDGQECAVCQRFKGSEWVVQCERGHALCFGCVQHHVRQRLADAAACVAVCPAAACAAAIPAKHLRACLPPHRLQLLAAASHGAPRGASLLRRSLSLCSRWRSSAAAAAANRDDQAFDAPTTATPALQGPAALQKRLSASMPALPPEEPAAASFSPDPLLSELTSVGPGSVDSVVVAAAAAADSAHTLSPESVGSRLRRVPKARDPLATRTWAVDGARASPRPPPGHAPRAHSMAAPAHKRLAPPPPLPTPPPTAFRASATWITPSQRNSGYAEDLLLNATLFETIRRRPFSEDEDSSSASIAAYAYAPSSIGGLPTPAAPAANSNVIASGASVNGDDENDTGVYIPTWRRPPTTRPRASPLWAGAEDLEPQAALISEAAGLSFDLYETLHRRR</sequence>
<name>A0A9W8HAX7_9FUNG</name>
<feature type="compositionally biased region" description="Basic and acidic residues" evidence="1">
    <location>
        <begin position="204"/>
        <end position="214"/>
    </location>
</feature>
<evidence type="ECO:0000256" key="1">
    <source>
        <dbReference type="SAM" id="MobiDB-lite"/>
    </source>
</evidence>
<feature type="region of interest" description="Disordered" evidence="1">
    <location>
        <begin position="310"/>
        <end position="389"/>
    </location>
</feature>
<dbReference type="AlphaFoldDB" id="A0A9W8HAX7"/>
<dbReference type="EMBL" id="JANBUL010000210">
    <property type="protein sequence ID" value="KAJ2778795.1"/>
    <property type="molecule type" value="Genomic_DNA"/>
</dbReference>
<gene>
    <name evidence="2" type="ORF">H4R18_004391</name>
</gene>
<dbReference type="OrthoDB" id="5589821at2759"/>
<protein>
    <submittedName>
        <fullName evidence="2">Uncharacterized protein</fullName>
    </submittedName>
</protein>
<reference evidence="2" key="1">
    <citation type="submission" date="2022-07" db="EMBL/GenBank/DDBJ databases">
        <title>Phylogenomic reconstructions and comparative analyses of Kickxellomycotina fungi.</title>
        <authorList>
            <person name="Reynolds N.K."/>
            <person name="Stajich J.E."/>
            <person name="Barry K."/>
            <person name="Grigoriev I.V."/>
            <person name="Crous P."/>
            <person name="Smith M.E."/>
        </authorList>
    </citation>
    <scope>NUCLEOTIDE SEQUENCE</scope>
    <source>
        <strain evidence="2">NBRC 105414</strain>
    </source>
</reference>
<feature type="compositionally biased region" description="Low complexity" evidence="1">
    <location>
        <begin position="254"/>
        <end position="265"/>
    </location>
</feature>
<feature type="region of interest" description="Disordered" evidence="1">
    <location>
        <begin position="277"/>
        <end position="297"/>
    </location>
</feature>
<proteinExistence type="predicted"/>
<dbReference type="Proteomes" id="UP001140217">
    <property type="component" value="Unassembled WGS sequence"/>
</dbReference>
<feature type="compositionally biased region" description="Low complexity" evidence="1">
    <location>
        <begin position="311"/>
        <end position="332"/>
    </location>
</feature>
<feature type="region of interest" description="Disordered" evidence="1">
    <location>
        <begin position="96"/>
        <end position="265"/>
    </location>
</feature>
<organism evidence="2 3">
    <name type="scientific">Coemansia javaensis</name>
    <dbReference type="NCBI Taxonomy" id="2761396"/>
    <lineage>
        <taxon>Eukaryota</taxon>
        <taxon>Fungi</taxon>
        <taxon>Fungi incertae sedis</taxon>
        <taxon>Zoopagomycota</taxon>
        <taxon>Kickxellomycotina</taxon>
        <taxon>Kickxellomycetes</taxon>
        <taxon>Kickxellales</taxon>
        <taxon>Kickxellaceae</taxon>
        <taxon>Coemansia</taxon>
    </lineage>
</organism>
<keyword evidence="3" id="KW-1185">Reference proteome</keyword>
<dbReference type="SUPFAM" id="SSF57850">
    <property type="entry name" value="RING/U-box"/>
    <property type="match status" value="1"/>
</dbReference>
<evidence type="ECO:0000313" key="2">
    <source>
        <dbReference type="EMBL" id="KAJ2778795.1"/>
    </source>
</evidence>
<comment type="caution">
    <text evidence="2">The sequence shown here is derived from an EMBL/GenBank/DDBJ whole genome shotgun (WGS) entry which is preliminary data.</text>
</comment>
<feature type="compositionally biased region" description="Pro residues" evidence="1">
    <location>
        <begin position="333"/>
        <end position="342"/>
    </location>
</feature>
<feature type="compositionally biased region" description="Low complexity" evidence="1">
    <location>
        <begin position="230"/>
        <end position="243"/>
    </location>
</feature>
<evidence type="ECO:0000313" key="3">
    <source>
        <dbReference type="Proteomes" id="UP001140217"/>
    </source>
</evidence>
<accession>A0A9W8HAX7</accession>